<keyword evidence="3" id="KW-1003">Cell membrane</keyword>
<feature type="non-terminal residue" evidence="10">
    <location>
        <position position="76"/>
    </location>
</feature>
<feature type="domain" description="Amino acid permease/ SLC12A" evidence="9">
    <location>
        <begin position="2"/>
        <end position="76"/>
    </location>
</feature>
<protein>
    <submittedName>
        <fullName evidence="10">Amino acid transporter</fullName>
    </submittedName>
</protein>
<evidence type="ECO:0000256" key="8">
    <source>
        <dbReference type="SAM" id="Phobius"/>
    </source>
</evidence>
<dbReference type="EMBL" id="JAKOGG010000671">
    <property type="protein sequence ID" value="MCS4559054.1"/>
    <property type="molecule type" value="Genomic_DNA"/>
</dbReference>
<keyword evidence="6 8" id="KW-1133">Transmembrane helix</keyword>
<dbReference type="Gene3D" id="1.20.1740.10">
    <property type="entry name" value="Amino acid/polyamine transporter I"/>
    <property type="match status" value="1"/>
</dbReference>
<dbReference type="PANTHER" id="PTHR43495:SF2">
    <property type="entry name" value="D-SERINE_D-ALANINE_GLYCINE TRANSPORTER"/>
    <property type="match status" value="1"/>
</dbReference>
<evidence type="ECO:0000256" key="5">
    <source>
        <dbReference type="ARBA" id="ARBA00022970"/>
    </source>
</evidence>
<sequence length="76" mass="8603">MSFQMVIFAFVGIEMIGMTAAETQNPRKVIPRAINDIPVRILLFYVGALLIIMAIYPWNKLDPTQSPFVMVFKDIG</sequence>
<reference evidence="10 11" key="1">
    <citation type="submission" date="2022-02" db="EMBL/GenBank/DDBJ databases">
        <authorList>
            <person name="Zhuang L."/>
        </authorList>
    </citation>
    <scope>NUCLEOTIDE SEQUENCE [LARGE SCALE GENOMIC DNA]</scope>
    <source>
        <strain evidence="10 11">C32</strain>
    </source>
</reference>
<keyword evidence="7 8" id="KW-0472">Membrane</keyword>
<evidence type="ECO:0000259" key="9">
    <source>
        <dbReference type="Pfam" id="PF00324"/>
    </source>
</evidence>
<keyword evidence="4 8" id="KW-0812">Transmembrane</keyword>
<keyword evidence="2" id="KW-0813">Transport</keyword>
<reference evidence="11" key="2">
    <citation type="submission" date="2023-07" db="EMBL/GenBank/DDBJ databases">
        <title>Shewanella mangrovi sp. nov., an acetaldehyde- degrading bacterium isolated from mangrove sediment.</title>
        <authorList>
            <person name="Liu Y."/>
        </authorList>
    </citation>
    <scope>NUCLEOTIDE SEQUENCE [LARGE SCALE GENOMIC DNA]</scope>
    <source>
        <strain evidence="11">C32</strain>
    </source>
</reference>
<keyword evidence="11" id="KW-1185">Reference proteome</keyword>
<evidence type="ECO:0000256" key="6">
    <source>
        <dbReference type="ARBA" id="ARBA00022989"/>
    </source>
</evidence>
<evidence type="ECO:0000256" key="4">
    <source>
        <dbReference type="ARBA" id="ARBA00022692"/>
    </source>
</evidence>
<evidence type="ECO:0000313" key="11">
    <source>
        <dbReference type="Proteomes" id="UP001201549"/>
    </source>
</evidence>
<evidence type="ECO:0000313" key="10">
    <source>
        <dbReference type="EMBL" id="MCS4559054.1"/>
    </source>
</evidence>
<keyword evidence="5" id="KW-0029">Amino-acid transport</keyword>
<evidence type="ECO:0000256" key="1">
    <source>
        <dbReference type="ARBA" id="ARBA00004651"/>
    </source>
</evidence>
<evidence type="ECO:0000256" key="3">
    <source>
        <dbReference type="ARBA" id="ARBA00022475"/>
    </source>
</evidence>
<gene>
    <name evidence="10" type="ORF">L9G74_21785</name>
</gene>
<evidence type="ECO:0000256" key="2">
    <source>
        <dbReference type="ARBA" id="ARBA00022448"/>
    </source>
</evidence>
<comment type="caution">
    <text evidence="10">The sequence shown here is derived from an EMBL/GenBank/DDBJ whole genome shotgun (WGS) entry which is preliminary data.</text>
</comment>
<organism evidence="10 11">
    <name type="scientific">Shewanella electrica</name>
    <dbReference type="NCBI Taxonomy" id="515560"/>
    <lineage>
        <taxon>Bacteria</taxon>
        <taxon>Pseudomonadati</taxon>
        <taxon>Pseudomonadota</taxon>
        <taxon>Gammaproteobacteria</taxon>
        <taxon>Alteromonadales</taxon>
        <taxon>Shewanellaceae</taxon>
        <taxon>Shewanella</taxon>
    </lineage>
</organism>
<evidence type="ECO:0000256" key="7">
    <source>
        <dbReference type="ARBA" id="ARBA00023136"/>
    </source>
</evidence>
<proteinExistence type="predicted"/>
<dbReference type="Pfam" id="PF00324">
    <property type="entry name" value="AA_permease"/>
    <property type="match status" value="1"/>
</dbReference>
<dbReference type="InterPro" id="IPR004841">
    <property type="entry name" value="AA-permease/SLC12A_dom"/>
</dbReference>
<accession>A0ABT2FV47</accession>
<feature type="transmembrane region" description="Helical" evidence="8">
    <location>
        <begin position="37"/>
        <end position="56"/>
    </location>
</feature>
<dbReference type="Proteomes" id="UP001201549">
    <property type="component" value="Unassembled WGS sequence"/>
</dbReference>
<dbReference type="PANTHER" id="PTHR43495">
    <property type="entry name" value="GABA PERMEASE"/>
    <property type="match status" value="1"/>
</dbReference>
<comment type="subcellular location">
    <subcellularLocation>
        <location evidence="1">Cell membrane</location>
        <topology evidence="1">Multi-pass membrane protein</topology>
    </subcellularLocation>
</comment>
<name>A0ABT2FV47_9GAMM</name>